<evidence type="ECO:0000313" key="8">
    <source>
        <dbReference type="Proteomes" id="UP000469559"/>
    </source>
</evidence>
<feature type="transmembrane region" description="Helical" evidence="6">
    <location>
        <begin position="495"/>
        <end position="517"/>
    </location>
</feature>
<accession>A0A8T9BDU1</accession>
<feature type="transmembrane region" description="Helical" evidence="6">
    <location>
        <begin position="193"/>
        <end position="212"/>
    </location>
</feature>
<evidence type="ECO:0000256" key="6">
    <source>
        <dbReference type="SAM" id="Phobius"/>
    </source>
</evidence>
<keyword evidence="3 6" id="KW-1133">Transmembrane helix</keyword>
<dbReference type="GO" id="GO:0005886">
    <property type="term" value="C:plasma membrane"/>
    <property type="evidence" value="ECO:0007669"/>
    <property type="project" value="TreeGrafter"/>
</dbReference>
<sequence>MTSIFRDTQAGHLLRFLSGNKLLRYPDEIDPELWKKFQKEHLGDSDTPENANSENANLEKTESKSSAAATTTVTDTATPPQDHDSQDLKDIHSAEAGKDEFLVDWYGPDDGENPQNWSRTQKLLVATQICLLNWSVYMASSIYAPAETSAMADFHSGETVATLGLSLFTLGYGIGPMLWSPMSEMPRFGRSGIYFWTLLFFVLFQLPTGYAVNMAMFLVFRFVTGVFGSPTLSTGGATMMDMYNMSAASIAIPIWGAFAIISPCLGPVLGGFVAPVKGWSWSIWMIVWLTTFVLVTMFFFNPETSAANILYRRAARRRQATGDPRFQSQSEIDAANHTFKDDLTVLGRAFSLIFTEPIVFVMDLYVALIYGVLFIWFESFPLVFGGVYHFNLGEQGLAFFGILVGTTITVIAYCLWVIYILVPKFSDPTFKPEVVLPPVWFGSLSLPICLFFYGWTARASIHWIVPIIATTLFGVPLVVVFQSCLNYLAISYPTYAASIFAGNGLFRSIFGAIFPLFGTRDRWRQLSLGRDFDLLYSHSVSAVLSWRSDPACEQECATRYLSLTVFWGITLKKNSRRNFFTYSDYFFVTKKKMETFI</sequence>
<evidence type="ECO:0000313" key="7">
    <source>
        <dbReference type="EMBL" id="TVY17885.1"/>
    </source>
</evidence>
<evidence type="ECO:0000256" key="3">
    <source>
        <dbReference type="ARBA" id="ARBA00022989"/>
    </source>
</evidence>
<proteinExistence type="predicted"/>
<feature type="transmembrane region" description="Helical" evidence="6">
    <location>
        <begin position="250"/>
        <end position="273"/>
    </location>
</feature>
<dbReference type="PANTHER" id="PTHR23502:SF23">
    <property type="entry name" value="FLUCONAZOLE RESISTANCE PROTEIN 1"/>
    <property type="match status" value="1"/>
</dbReference>
<dbReference type="OrthoDB" id="3357846at2759"/>
<comment type="subcellular location">
    <subcellularLocation>
        <location evidence="1">Membrane</location>
        <topology evidence="1">Multi-pass membrane protein</topology>
    </subcellularLocation>
</comment>
<organism evidence="7 8">
    <name type="scientific">Lachnellula arida</name>
    <dbReference type="NCBI Taxonomy" id="1316785"/>
    <lineage>
        <taxon>Eukaryota</taxon>
        <taxon>Fungi</taxon>
        <taxon>Dikarya</taxon>
        <taxon>Ascomycota</taxon>
        <taxon>Pezizomycotina</taxon>
        <taxon>Leotiomycetes</taxon>
        <taxon>Helotiales</taxon>
        <taxon>Lachnaceae</taxon>
        <taxon>Lachnellula</taxon>
    </lineage>
</organism>
<reference evidence="7 8" key="1">
    <citation type="submission" date="2018-05" db="EMBL/GenBank/DDBJ databases">
        <title>Whole genome sequencing for identification of molecular markers to develop diagnostic detection tools for the regulated plant pathogen Lachnellula willkommii.</title>
        <authorList>
            <person name="Giroux E."/>
            <person name="Bilodeau G."/>
        </authorList>
    </citation>
    <scope>NUCLEOTIDE SEQUENCE [LARGE SCALE GENOMIC DNA]</scope>
    <source>
        <strain evidence="7 8">CBS 203.66</strain>
    </source>
</reference>
<feature type="transmembrane region" description="Helical" evidence="6">
    <location>
        <begin position="163"/>
        <end position="181"/>
    </location>
</feature>
<name>A0A8T9BDU1_9HELO</name>
<gene>
    <name evidence="7" type="primary">FLR1</name>
    <name evidence="7" type="ORF">LARI1_G005084</name>
</gene>
<dbReference type="GO" id="GO:1990961">
    <property type="term" value="P:xenobiotic detoxification by transmembrane export across the plasma membrane"/>
    <property type="evidence" value="ECO:0007669"/>
    <property type="project" value="TreeGrafter"/>
</dbReference>
<keyword evidence="8" id="KW-1185">Reference proteome</keyword>
<dbReference type="SUPFAM" id="SSF103473">
    <property type="entry name" value="MFS general substrate transporter"/>
    <property type="match status" value="1"/>
</dbReference>
<evidence type="ECO:0000256" key="4">
    <source>
        <dbReference type="ARBA" id="ARBA00023136"/>
    </source>
</evidence>
<dbReference type="FunFam" id="1.20.1250.20:FF:000011">
    <property type="entry name" value="MFS multidrug transporter, putative"/>
    <property type="match status" value="1"/>
</dbReference>
<dbReference type="Proteomes" id="UP000469559">
    <property type="component" value="Unassembled WGS sequence"/>
</dbReference>
<dbReference type="PANTHER" id="PTHR23502">
    <property type="entry name" value="MAJOR FACILITATOR SUPERFAMILY"/>
    <property type="match status" value="1"/>
</dbReference>
<protein>
    <submittedName>
        <fullName evidence="7">Fluconazole resistance protein 1</fullName>
    </submittedName>
</protein>
<evidence type="ECO:0000256" key="1">
    <source>
        <dbReference type="ARBA" id="ARBA00004141"/>
    </source>
</evidence>
<dbReference type="Gene3D" id="1.20.1250.20">
    <property type="entry name" value="MFS general substrate transporter like domains"/>
    <property type="match status" value="1"/>
</dbReference>
<feature type="transmembrane region" description="Helical" evidence="6">
    <location>
        <begin position="397"/>
        <end position="422"/>
    </location>
</feature>
<feature type="compositionally biased region" description="Low complexity" evidence="5">
    <location>
        <begin position="67"/>
        <end position="78"/>
    </location>
</feature>
<dbReference type="InterPro" id="IPR036259">
    <property type="entry name" value="MFS_trans_sf"/>
</dbReference>
<dbReference type="EMBL" id="QGMF01000214">
    <property type="protein sequence ID" value="TVY17885.1"/>
    <property type="molecule type" value="Genomic_DNA"/>
</dbReference>
<feature type="region of interest" description="Disordered" evidence="5">
    <location>
        <begin position="41"/>
        <end position="87"/>
    </location>
</feature>
<feature type="transmembrane region" description="Helical" evidence="6">
    <location>
        <begin position="434"/>
        <end position="455"/>
    </location>
</feature>
<evidence type="ECO:0000256" key="2">
    <source>
        <dbReference type="ARBA" id="ARBA00022692"/>
    </source>
</evidence>
<dbReference type="InterPro" id="IPR011701">
    <property type="entry name" value="MFS"/>
</dbReference>
<feature type="transmembrane region" description="Helical" evidence="6">
    <location>
        <begin position="218"/>
        <end position="238"/>
    </location>
</feature>
<dbReference type="CDD" id="cd17323">
    <property type="entry name" value="MFS_Tpo1_MDR_like"/>
    <property type="match status" value="1"/>
</dbReference>
<comment type="caution">
    <text evidence="7">The sequence shown here is derived from an EMBL/GenBank/DDBJ whole genome shotgun (WGS) entry which is preliminary data.</text>
</comment>
<keyword evidence="2 6" id="KW-0812">Transmembrane</keyword>
<dbReference type="AlphaFoldDB" id="A0A8T9BDU1"/>
<feature type="transmembrane region" description="Helical" evidence="6">
    <location>
        <begin position="279"/>
        <end position="300"/>
    </location>
</feature>
<dbReference type="Pfam" id="PF07690">
    <property type="entry name" value="MFS_1"/>
    <property type="match status" value="1"/>
</dbReference>
<dbReference type="GO" id="GO:0015244">
    <property type="term" value="F:fluconazole transmembrane transporter activity"/>
    <property type="evidence" value="ECO:0007669"/>
    <property type="project" value="TreeGrafter"/>
</dbReference>
<keyword evidence="4 6" id="KW-0472">Membrane</keyword>
<evidence type="ECO:0000256" key="5">
    <source>
        <dbReference type="SAM" id="MobiDB-lite"/>
    </source>
</evidence>
<feature type="transmembrane region" description="Helical" evidence="6">
    <location>
        <begin position="461"/>
        <end position="488"/>
    </location>
</feature>